<evidence type="ECO:0000259" key="2">
    <source>
        <dbReference type="PROSITE" id="PS50158"/>
    </source>
</evidence>
<dbReference type="InterPro" id="IPR036397">
    <property type="entry name" value="RNaseH_sf"/>
</dbReference>
<dbReference type="SUPFAM" id="SSF53098">
    <property type="entry name" value="Ribonuclease H-like"/>
    <property type="match status" value="1"/>
</dbReference>
<comment type="caution">
    <text evidence="3">The sequence shown here is derived from an EMBL/GenBank/DDBJ whole genome shotgun (WGS) entry which is preliminary data.</text>
</comment>
<accession>A0A328D025</accession>
<keyword evidence="4" id="KW-1185">Reference proteome</keyword>
<keyword evidence="1" id="KW-0863">Zinc-finger</keyword>
<feature type="domain" description="CCHC-type" evidence="2">
    <location>
        <begin position="212"/>
        <end position="226"/>
    </location>
</feature>
<dbReference type="InterPro" id="IPR002156">
    <property type="entry name" value="RNaseH_domain"/>
</dbReference>
<dbReference type="Gene3D" id="3.30.420.10">
    <property type="entry name" value="Ribonuclease H-like superfamily/Ribonuclease H"/>
    <property type="match status" value="1"/>
</dbReference>
<dbReference type="EMBL" id="NQVE01000203">
    <property type="protein sequence ID" value="RAL39097.1"/>
    <property type="molecule type" value="Genomic_DNA"/>
</dbReference>
<dbReference type="InterPro" id="IPR012337">
    <property type="entry name" value="RNaseH-like_sf"/>
</dbReference>
<dbReference type="AlphaFoldDB" id="A0A328D025"/>
<dbReference type="InterPro" id="IPR025558">
    <property type="entry name" value="DUF4283"/>
</dbReference>
<dbReference type="InterPro" id="IPR025836">
    <property type="entry name" value="Zn_knuckle_CX2CX4HX4C"/>
</dbReference>
<dbReference type="GO" id="GO:0003676">
    <property type="term" value="F:nucleic acid binding"/>
    <property type="evidence" value="ECO:0007669"/>
    <property type="project" value="InterPro"/>
</dbReference>
<dbReference type="GO" id="GO:0004523">
    <property type="term" value="F:RNA-DNA hybrid ribonuclease activity"/>
    <property type="evidence" value="ECO:0007669"/>
    <property type="project" value="InterPro"/>
</dbReference>
<reference evidence="3 4" key="1">
    <citation type="submission" date="2018-06" db="EMBL/GenBank/DDBJ databases">
        <title>The Genome of Cuscuta australis (Dodder) Provides Insight into the Evolution of Plant Parasitism.</title>
        <authorList>
            <person name="Liu H."/>
        </authorList>
    </citation>
    <scope>NUCLEOTIDE SEQUENCE [LARGE SCALE GENOMIC DNA]</scope>
    <source>
        <strain evidence="4">cv. Yunnan</strain>
        <tissue evidence="3">Vines</tissue>
    </source>
</reference>
<dbReference type="Pfam" id="PF13456">
    <property type="entry name" value="RVT_3"/>
    <property type="match status" value="1"/>
</dbReference>
<dbReference type="CDD" id="cd06222">
    <property type="entry name" value="RNase_H_like"/>
    <property type="match status" value="1"/>
</dbReference>
<organism evidence="3 4">
    <name type="scientific">Cuscuta australis</name>
    <dbReference type="NCBI Taxonomy" id="267555"/>
    <lineage>
        <taxon>Eukaryota</taxon>
        <taxon>Viridiplantae</taxon>
        <taxon>Streptophyta</taxon>
        <taxon>Embryophyta</taxon>
        <taxon>Tracheophyta</taxon>
        <taxon>Spermatophyta</taxon>
        <taxon>Magnoliopsida</taxon>
        <taxon>eudicotyledons</taxon>
        <taxon>Gunneridae</taxon>
        <taxon>Pentapetalae</taxon>
        <taxon>asterids</taxon>
        <taxon>lamiids</taxon>
        <taxon>Solanales</taxon>
        <taxon>Convolvulaceae</taxon>
        <taxon>Cuscuteae</taxon>
        <taxon>Cuscuta</taxon>
        <taxon>Cuscuta subgen. Grammica</taxon>
        <taxon>Cuscuta sect. Cleistogrammica</taxon>
    </lineage>
</organism>
<protein>
    <recommendedName>
        <fullName evidence="2">CCHC-type domain-containing protein</fullName>
    </recommendedName>
</protein>
<gene>
    <name evidence="3" type="ORF">DM860_011583</name>
</gene>
<dbReference type="PANTHER" id="PTHR31286">
    <property type="entry name" value="GLYCINE-RICH CELL WALL STRUCTURAL PROTEIN 1.8-LIKE"/>
    <property type="match status" value="1"/>
</dbReference>
<keyword evidence="1" id="KW-0862">Zinc</keyword>
<dbReference type="Pfam" id="PF14392">
    <property type="entry name" value="zf-CCHC_4"/>
    <property type="match status" value="1"/>
</dbReference>
<dbReference type="Pfam" id="PF14111">
    <property type="entry name" value="DUF4283"/>
    <property type="match status" value="1"/>
</dbReference>
<sequence length="654" mass="69644">MEGGDVDGLNQRVSGLDLDDEAEGLSFLPEGGAPVPTVEFRTWTIAGRFLSNKVIKFDIMQRVMAASWKPAMGVRIVQEGEVFLFHFYHVKDATRIIEEGPWSFDNATLVCKLLGEGEKVLATDLNCAEMWVQVHNLPFGYSSPAILEAIGNFVGGFVKNDVSPIPQTQRPYFRVRVGVDVRKPLRRKMKLKKRDGSVVWVQFQYERLNTICFFCGVMGHLAKHCRGAVLSSLEPEDYPFDASLRAGGRKKESSLGLPWLRFQDPWEGCGEQVGTSSLVQKVIPEEEVELEEEVVREWFSLLELRPVIVGVWAIWKARNKAVWERQVPTPQSTVCLIWKLCKEWHERAVPEATAGAVVGAGRAVSGAVAGGVSGVVRAGSGGGFSGAVRAGSGAVAGGFGGYGGSARGCSGGCCRGVSGAVAVGGFGGCAGRVRGGCRGVLGPVEAGPGAVLGAVAGAGLGAVVGGVSGTVQAGPRAMAGAVAGAVLGAVPGVSSACRCFVDAAFAPDSGRVAFGCALFSPTNRFLAAINGELPCSPDPLMAEAMACREALSWIKMLDIHNVEILMDCQRVVSAISDTSFSLTSYFGSLIFECKALLVGFCSSSIRRCCSFSCEESRGPSFCLGFYSPEFCNPSFTIMKFLYFQKKHTIILFSL</sequence>
<dbReference type="PROSITE" id="PS50158">
    <property type="entry name" value="ZF_CCHC"/>
    <property type="match status" value="1"/>
</dbReference>
<dbReference type="InterPro" id="IPR044730">
    <property type="entry name" value="RNase_H-like_dom_plant"/>
</dbReference>
<evidence type="ECO:0000313" key="4">
    <source>
        <dbReference type="Proteomes" id="UP000249390"/>
    </source>
</evidence>
<keyword evidence="1" id="KW-0479">Metal-binding</keyword>
<evidence type="ECO:0000256" key="1">
    <source>
        <dbReference type="PROSITE-ProRule" id="PRU00047"/>
    </source>
</evidence>
<dbReference type="PANTHER" id="PTHR31286:SF183">
    <property type="entry name" value="CCHC-TYPE DOMAIN-CONTAINING PROTEIN"/>
    <property type="match status" value="1"/>
</dbReference>
<dbReference type="InterPro" id="IPR040256">
    <property type="entry name" value="At4g02000-like"/>
</dbReference>
<evidence type="ECO:0000313" key="3">
    <source>
        <dbReference type="EMBL" id="RAL39097.1"/>
    </source>
</evidence>
<dbReference type="GO" id="GO:0008270">
    <property type="term" value="F:zinc ion binding"/>
    <property type="evidence" value="ECO:0007669"/>
    <property type="project" value="UniProtKB-KW"/>
</dbReference>
<proteinExistence type="predicted"/>
<name>A0A328D025_9ASTE</name>
<dbReference type="Proteomes" id="UP000249390">
    <property type="component" value="Unassembled WGS sequence"/>
</dbReference>
<dbReference type="InterPro" id="IPR001878">
    <property type="entry name" value="Znf_CCHC"/>
</dbReference>